<dbReference type="CDD" id="cd14014">
    <property type="entry name" value="STKc_PknB_like"/>
    <property type="match status" value="1"/>
</dbReference>
<evidence type="ECO:0000256" key="4">
    <source>
        <dbReference type="ARBA" id="ARBA00022840"/>
    </source>
</evidence>
<organism evidence="6 7">
    <name type="scientific">Stratiformator vulcanicus</name>
    <dbReference type="NCBI Taxonomy" id="2527980"/>
    <lineage>
        <taxon>Bacteria</taxon>
        <taxon>Pseudomonadati</taxon>
        <taxon>Planctomycetota</taxon>
        <taxon>Planctomycetia</taxon>
        <taxon>Planctomycetales</taxon>
        <taxon>Planctomycetaceae</taxon>
        <taxon>Stratiformator</taxon>
    </lineage>
</organism>
<evidence type="ECO:0000256" key="3">
    <source>
        <dbReference type="ARBA" id="ARBA00022777"/>
    </source>
</evidence>
<dbReference type="GO" id="GO:0004674">
    <property type="term" value="F:protein serine/threonine kinase activity"/>
    <property type="evidence" value="ECO:0007669"/>
    <property type="project" value="UniProtKB-EC"/>
</dbReference>
<keyword evidence="7" id="KW-1185">Reference proteome</keyword>
<proteinExistence type="predicted"/>
<dbReference type="SMART" id="SM00220">
    <property type="entry name" value="S_TKc"/>
    <property type="match status" value="1"/>
</dbReference>
<dbReference type="KEGG" id="svp:Pan189_11270"/>
<dbReference type="EMBL" id="CP036268">
    <property type="protein sequence ID" value="QDT36764.1"/>
    <property type="molecule type" value="Genomic_DNA"/>
</dbReference>
<evidence type="ECO:0000256" key="1">
    <source>
        <dbReference type="ARBA" id="ARBA00022679"/>
    </source>
</evidence>
<reference evidence="6 7" key="1">
    <citation type="submission" date="2019-02" db="EMBL/GenBank/DDBJ databases">
        <title>Deep-cultivation of Planctomycetes and their phenomic and genomic characterization uncovers novel biology.</title>
        <authorList>
            <person name="Wiegand S."/>
            <person name="Jogler M."/>
            <person name="Boedeker C."/>
            <person name="Pinto D."/>
            <person name="Vollmers J."/>
            <person name="Rivas-Marin E."/>
            <person name="Kohn T."/>
            <person name="Peeters S.H."/>
            <person name="Heuer A."/>
            <person name="Rast P."/>
            <person name="Oberbeckmann S."/>
            <person name="Bunk B."/>
            <person name="Jeske O."/>
            <person name="Meyerdierks A."/>
            <person name="Storesund J.E."/>
            <person name="Kallscheuer N."/>
            <person name="Luecker S."/>
            <person name="Lage O.M."/>
            <person name="Pohl T."/>
            <person name="Merkel B.J."/>
            <person name="Hornburger P."/>
            <person name="Mueller R.-W."/>
            <person name="Bruemmer F."/>
            <person name="Labrenz M."/>
            <person name="Spormann A.M."/>
            <person name="Op den Camp H."/>
            <person name="Overmann J."/>
            <person name="Amann R."/>
            <person name="Jetten M.S.M."/>
            <person name="Mascher T."/>
            <person name="Medema M.H."/>
            <person name="Devos D.P."/>
            <person name="Kaster A.-K."/>
            <person name="Ovreas L."/>
            <person name="Rohde M."/>
            <person name="Galperin M.Y."/>
            <person name="Jogler C."/>
        </authorList>
    </citation>
    <scope>NUCLEOTIDE SEQUENCE [LARGE SCALE GENOMIC DNA]</scope>
    <source>
        <strain evidence="6 7">Pan189</strain>
    </source>
</reference>
<dbReference type="Proteomes" id="UP000317318">
    <property type="component" value="Chromosome"/>
</dbReference>
<gene>
    <name evidence="6" type="primary">pknL_1</name>
    <name evidence="6" type="ORF">Pan189_11270</name>
</gene>
<dbReference type="OrthoDB" id="9762169at2"/>
<keyword evidence="4" id="KW-0067">ATP-binding</keyword>
<dbReference type="InterPro" id="IPR000719">
    <property type="entry name" value="Prot_kinase_dom"/>
</dbReference>
<evidence type="ECO:0000313" key="7">
    <source>
        <dbReference type="Proteomes" id="UP000317318"/>
    </source>
</evidence>
<keyword evidence="1 6" id="KW-0808">Transferase</keyword>
<accession>A0A517QYT0</accession>
<protein>
    <submittedName>
        <fullName evidence="6">Serine/threonine-protein kinase PknL</fullName>
        <ecNumber evidence="6">2.7.11.1</ecNumber>
    </submittedName>
</protein>
<sequence length="383" mass="41013">MLGKKSWLAEVRNRSPQELFLSATYADLPRMAKFQKVSDRPRSLGSFERGNARVDGDSTDLTQTIQIQPSVASSVTSHCGAQAATDAAAKQKDTVCGRSDVETVDSPARLPIVPGVNISHRIGRGSCGSVYAARLVSNDRAVCVKILSASLADGPIDRRLRREAFITAMLSHRHIVRTVDFGEISRIPYLVTELVPGLSLDRLPPIGMAGICEIGRQVSSALAATHRAGVVHRDVKPANIVASLDGKGFPRAKLIDFGLARCPGDSDDEDGLIRPRQSLGSPPHVSPEQISGPVVVDGRADIYSLGSTLFEMLTGSPPFGSTVPETLTRKCHESAPPLRSLRQDVPPALERLVAAMLKRKRVDRPAEASAVAAELADLASSLR</sequence>
<dbReference type="AlphaFoldDB" id="A0A517QYT0"/>
<feature type="domain" description="Protein kinase" evidence="5">
    <location>
        <begin position="116"/>
        <end position="376"/>
    </location>
</feature>
<dbReference type="SUPFAM" id="SSF56112">
    <property type="entry name" value="Protein kinase-like (PK-like)"/>
    <property type="match status" value="1"/>
</dbReference>
<dbReference type="Gene3D" id="1.10.510.10">
    <property type="entry name" value="Transferase(Phosphotransferase) domain 1"/>
    <property type="match status" value="1"/>
</dbReference>
<dbReference type="Gene3D" id="3.30.200.20">
    <property type="entry name" value="Phosphorylase Kinase, domain 1"/>
    <property type="match status" value="1"/>
</dbReference>
<dbReference type="PANTHER" id="PTHR43289:SF6">
    <property type="entry name" value="SERINE_THREONINE-PROTEIN KINASE NEKL-3"/>
    <property type="match status" value="1"/>
</dbReference>
<dbReference type="InterPro" id="IPR011009">
    <property type="entry name" value="Kinase-like_dom_sf"/>
</dbReference>
<evidence type="ECO:0000259" key="5">
    <source>
        <dbReference type="PROSITE" id="PS50011"/>
    </source>
</evidence>
<keyword evidence="3 6" id="KW-0418">Kinase</keyword>
<evidence type="ECO:0000256" key="2">
    <source>
        <dbReference type="ARBA" id="ARBA00022741"/>
    </source>
</evidence>
<dbReference type="GO" id="GO:0005524">
    <property type="term" value="F:ATP binding"/>
    <property type="evidence" value="ECO:0007669"/>
    <property type="project" value="UniProtKB-KW"/>
</dbReference>
<evidence type="ECO:0000313" key="6">
    <source>
        <dbReference type="EMBL" id="QDT36764.1"/>
    </source>
</evidence>
<dbReference type="PANTHER" id="PTHR43289">
    <property type="entry name" value="MITOGEN-ACTIVATED PROTEIN KINASE KINASE KINASE 20-RELATED"/>
    <property type="match status" value="1"/>
</dbReference>
<dbReference type="PROSITE" id="PS50011">
    <property type="entry name" value="PROTEIN_KINASE_DOM"/>
    <property type="match status" value="1"/>
</dbReference>
<dbReference type="EC" id="2.7.11.1" evidence="6"/>
<dbReference type="Pfam" id="PF00069">
    <property type="entry name" value="Pkinase"/>
    <property type="match status" value="1"/>
</dbReference>
<name>A0A517QYT0_9PLAN</name>
<keyword evidence="2" id="KW-0547">Nucleotide-binding</keyword>